<evidence type="ECO:0000256" key="7">
    <source>
        <dbReference type="ARBA" id="ARBA00023172"/>
    </source>
</evidence>
<keyword evidence="1 9" id="KW-0963">Cytoplasm</keyword>
<comment type="subunit">
    <text evidence="9">Homohexamer. Forms an RuvA(8)-RuvB(12)-Holliday junction (HJ) complex. HJ DNA is sandwiched between 2 RuvA tetramers; dsDNA enters through RuvA and exits via RuvB. An RuvB hexamer assembles on each DNA strand where it exits the tetramer. Each RuvB hexamer is contacted by two RuvA subunits (via domain III) on 2 adjacent RuvB subunits; this complex drives branch migration. In the full resolvosome a probable DNA-RuvA(4)-RuvB(12)-RuvC(2) complex forms which resolves the HJ.</text>
</comment>
<dbReference type="Pfam" id="PF05491">
    <property type="entry name" value="WHD_RuvB"/>
    <property type="match status" value="1"/>
</dbReference>
<comment type="domain">
    <text evidence="9">Has 3 domains, the large (RuvB-L) and small ATPase (RuvB-S) domains and the C-terminal head (RuvB-H) domain. The head domain binds DNA, while the ATPase domains jointly bind ATP, ADP or are empty depending on the state of the subunit in the translocation cycle. During a single DNA translocation step the structure of each domain remains the same, but their relative positions change.</text>
</comment>
<dbReference type="InterPro" id="IPR008823">
    <property type="entry name" value="RuvB_wg_C"/>
</dbReference>
<feature type="region of interest" description="Head domain (RuvB-H)" evidence="9">
    <location>
        <begin position="263"/>
        <end position="346"/>
    </location>
</feature>
<evidence type="ECO:0000313" key="12">
    <source>
        <dbReference type="EMBL" id="MBF2735444.1"/>
    </source>
</evidence>
<evidence type="ECO:0000256" key="2">
    <source>
        <dbReference type="ARBA" id="ARBA00022741"/>
    </source>
</evidence>
<comment type="similarity">
    <text evidence="9">Belongs to the RuvB family.</text>
</comment>
<comment type="caution">
    <text evidence="12">The sequence shown here is derived from an EMBL/GenBank/DDBJ whole genome shotgun (WGS) entry which is preliminary data.</text>
</comment>
<keyword evidence="3 9" id="KW-0227">DNA damage</keyword>
<comment type="caution">
    <text evidence="9">Lacks conserved residue(s) required for the propagation of feature annotation.</text>
</comment>
<feature type="binding site" evidence="9">
    <location>
        <position position="179"/>
    </location>
    <ligand>
        <name>ATP</name>
        <dbReference type="ChEBI" id="CHEBI:30616"/>
    </ligand>
</feature>
<name>A0A930XY84_9GAMM</name>
<keyword evidence="13" id="KW-1185">Reference proteome</keyword>
<evidence type="ECO:0000256" key="8">
    <source>
        <dbReference type="ARBA" id="ARBA00023204"/>
    </source>
</evidence>
<dbReference type="AlphaFoldDB" id="A0A930XY84"/>
<feature type="binding site" evidence="9">
    <location>
        <position position="318"/>
    </location>
    <ligand>
        <name>DNA</name>
        <dbReference type="ChEBI" id="CHEBI:16991"/>
    </ligand>
</feature>
<dbReference type="InterPro" id="IPR003593">
    <property type="entry name" value="AAA+_ATPase"/>
</dbReference>
<dbReference type="InterPro" id="IPR004605">
    <property type="entry name" value="DNA_helicase_Holl-junc_RuvB"/>
</dbReference>
<dbReference type="NCBIfam" id="NF000868">
    <property type="entry name" value="PRK00080.1"/>
    <property type="match status" value="1"/>
</dbReference>
<dbReference type="PANTHER" id="PTHR42848">
    <property type="match status" value="1"/>
</dbReference>
<keyword evidence="12" id="KW-0347">Helicase</keyword>
<evidence type="ECO:0000256" key="10">
    <source>
        <dbReference type="SAM" id="MobiDB-lite"/>
    </source>
</evidence>
<protein>
    <recommendedName>
        <fullName evidence="9">Holliday junction branch migration complex subunit RuvB</fullName>
        <ecNumber evidence="9">3.6.4.-</ecNumber>
    </recommendedName>
</protein>
<feature type="binding site" evidence="9">
    <location>
        <position position="72"/>
    </location>
    <ligand>
        <name>ATP</name>
        <dbReference type="ChEBI" id="CHEBI:30616"/>
    </ligand>
</feature>
<feature type="binding site" evidence="9">
    <location>
        <position position="27"/>
    </location>
    <ligand>
        <name>ATP</name>
        <dbReference type="ChEBI" id="CHEBI:30616"/>
    </ligand>
</feature>
<dbReference type="Pfam" id="PF05496">
    <property type="entry name" value="RuvB_N"/>
    <property type="match status" value="1"/>
</dbReference>
<dbReference type="InterPro" id="IPR041445">
    <property type="entry name" value="AAA_lid_4"/>
</dbReference>
<feature type="binding site" evidence="9">
    <location>
        <position position="323"/>
    </location>
    <ligand>
        <name>DNA</name>
        <dbReference type="ChEBI" id="CHEBI:16991"/>
    </ligand>
</feature>
<dbReference type="NCBIfam" id="TIGR00635">
    <property type="entry name" value="ruvB"/>
    <property type="match status" value="1"/>
</dbReference>
<keyword evidence="2 9" id="KW-0547">Nucleotide-binding</keyword>
<keyword evidence="7 9" id="KW-0233">DNA recombination</keyword>
<feature type="binding site" evidence="9">
    <location>
        <position position="73"/>
    </location>
    <ligand>
        <name>ATP</name>
        <dbReference type="ChEBI" id="CHEBI:30616"/>
    </ligand>
</feature>
<sequence length="346" mass="37223">MSPKAKAARRVSDPAGQNADAASERLLRPQRLADFIGQAKLKEQLEIYLEAARQRAEPLDHVLLVSPPGLGKTSLAHIIANEMGGGLRVTSGPALERPGDAAAALTALARGDVLFIDEIHRLHPAIEESMYSALEDRRFDVVMGDGAAGAAAVSLPLEPFTLIGATTRAGMLTSPLRDRFGIVLRIGFYPPAELAEIIKRSAGLLGAKAEDEAVAELARRARGTPRLANRLLRRVRDYAQVRHGGKLSHAVAQEALDMLEVDELGLDAMDKAYLRTLLERFGGGPAGLDTLSVSLGESPETLEHYIEPYLIQQGYIQRTPRGRIAAASAFKWAGRTPPAANPTLLE</sequence>
<dbReference type="Pfam" id="PF17864">
    <property type="entry name" value="AAA_lid_4"/>
    <property type="match status" value="1"/>
</dbReference>
<dbReference type="GO" id="GO:0000400">
    <property type="term" value="F:four-way junction DNA binding"/>
    <property type="evidence" value="ECO:0007669"/>
    <property type="project" value="UniProtKB-UniRule"/>
</dbReference>
<dbReference type="HAMAP" id="MF_00016">
    <property type="entry name" value="DNA_HJ_migration_RuvB"/>
    <property type="match status" value="1"/>
</dbReference>
<dbReference type="InterPro" id="IPR036390">
    <property type="entry name" value="WH_DNA-bd_sf"/>
</dbReference>
<evidence type="ECO:0000256" key="5">
    <source>
        <dbReference type="ARBA" id="ARBA00022840"/>
    </source>
</evidence>
<dbReference type="Proteomes" id="UP000604381">
    <property type="component" value="Unassembled WGS sequence"/>
</dbReference>
<dbReference type="GO" id="GO:0006281">
    <property type="term" value="P:DNA repair"/>
    <property type="evidence" value="ECO:0007669"/>
    <property type="project" value="UniProtKB-UniRule"/>
</dbReference>
<dbReference type="GO" id="GO:0016787">
    <property type="term" value="F:hydrolase activity"/>
    <property type="evidence" value="ECO:0007669"/>
    <property type="project" value="UniProtKB-KW"/>
</dbReference>
<feature type="domain" description="AAA+ ATPase" evidence="11">
    <location>
        <begin position="58"/>
        <end position="187"/>
    </location>
</feature>
<keyword evidence="8 9" id="KW-0234">DNA repair</keyword>
<comment type="subcellular location">
    <subcellularLocation>
        <location evidence="9">Cytoplasm</location>
    </subcellularLocation>
</comment>
<proteinExistence type="inferred from homology"/>
<gene>
    <name evidence="9 12" type="primary">ruvB</name>
    <name evidence="12" type="ORF">ISN26_05130</name>
</gene>
<feature type="binding site" evidence="9">
    <location>
        <position position="69"/>
    </location>
    <ligand>
        <name>ATP</name>
        <dbReference type="ChEBI" id="CHEBI:30616"/>
    </ligand>
</feature>
<dbReference type="CDD" id="cd00009">
    <property type="entry name" value="AAA"/>
    <property type="match status" value="1"/>
</dbReference>
<keyword evidence="5 9" id="KW-0067">ATP-binding</keyword>
<feature type="binding site" evidence="9">
    <location>
        <position position="189"/>
    </location>
    <ligand>
        <name>ATP</name>
        <dbReference type="ChEBI" id="CHEBI:30616"/>
    </ligand>
</feature>
<evidence type="ECO:0000313" key="13">
    <source>
        <dbReference type="Proteomes" id="UP000604381"/>
    </source>
</evidence>
<organism evidence="12 13">
    <name type="scientific">Candidatus Amphirhobacter heronislandensis</name>
    <dbReference type="NCBI Taxonomy" id="1732024"/>
    <lineage>
        <taxon>Bacteria</taxon>
        <taxon>Pseudomonadati</taxon>
        <taxon>Pseudomonadota</taxon>
        <taxon>Gammaproteobacteria</taxon>
        <taxon>Candidatus Tethybacterales</taxon>
        <taxon>Candidatus Tethybacteraceae</taxon>
        <taxon>Candidatus Amphirhobacter</taxon>
    </lineage>
</organism>
<dbReference type="SUPFAM" id="SSF46785">
    <property type="entry name" value="Winged helix' DNA-binding domain"/>
    <property type="match status" value="1"/>
</dbReference>
<dbReference type="GO" id="GO:0048476">
    <property type="term" value="C:Holliday junction resolvase complex"/>
    <property type="evidence" value="ECO:0007669"/>
    <property type="project" value="UniProtKB-UniRule"/>
</dbReference>
<dbReference type="GO" id="GO:0005737">
    <property type="term" value="C:cytoplasm"/>
    <property type="evidence" value="ECO:0007669"/>
    <property type="project" value="UniProtKB-SubCell"/>
</dbReference>
<feature type="binding site" evidence="9">
    <location>
        <position position="28"/>
    </location>
    <ligand>
        <name>ATP</name>
        <dbReference type="ChEBI" id="CHEBI:30616"/>
    </ligand>
</feature>
<comment type="function">
    <text evidence="9">The RuvA-RuvB-RuvC complex processes Holliday junction (HJ) DNA during genetic recombination and DNA repair, while the RuvA-RuvB complex plays an important role in the rescue of blocked DNA replication forks via replication fork reversal (RFR). RuvA specifically binds to HJ cruciform DNA, conferring on it an open structure. The RuvB hexamer acts as an ATP-dependent pump, pulling dsDNA into and through the RuvAB complex. RuvB forms 2 homohexamers on either side of HJ DNA bound by 1 or 2 RuvA tetramers; 4 subunits per hexamer contact DNA at a time. Coordinated motions by a converter formed by DNA-disengaged RuvB subunits stimulates ATP hydrolysis and nucleotide exchange. Immobilization of the converter enables RuvB to convert the ATP-contained energy into a lever motion, pulling 2 nucleotides of DNA out of the RuvA tetramer per ATP hydrolyzed, thus driving DNA branch migration. The RuvB motors rotate together with the DNA substrate, which together with the progressing nucleotide cycle form the mechanistic basis for DNA recombination by continuous HJ branch migration. Branch migration allows RuvC to scan DNA until it finds its consensus sequence, where it cleaves and resolves cruciform DNA.</text>
</comment>
<dbReference type="InterPro" id="IPR008824">
    <property type="entry name" value="RuvB-like_N"/>
</dbReference>
<dbReference type="InterPro" id="IPR036388">
    <property type="entry name" value="WH-like_DNA-bd_sf"/>
</dbReference>
<dbReference type="SMART" id="SM00382">
    <property type="entry name" value="AAA"/>
    <property type="match status" value="1"/>
</dbReference>
<evidence type="ECO:0000256" key="9">
    <source>
        <dbReference type="HAMAP-Rule" id="MF_00016"/>
    </source>
</evidence>
<evidence type="ECO:0000256" key="4">
    <source>
        <dbReference type="ARBA" id="ARBA00022801"/>
    </source>
</evidence>
<feature type="region of interest" description="Disordered" evidence="10">
    <location>
        <begin position="1"/>
        <end position="22"/>
    </location>
</feature>
<feature type="binding site" evidence="9">
    <location>
        <position position="226"/>
    </location>
    <ligand>
        <name>ATP</name>
        <dbReference type="ChEBI" id="CHEBI:30616"/>
    </ligand>
</feature>
<dbReference type="Gene3D" id="1.10.8.60">
    <property type="match status" value="1"/>
</dbReference>
<keyword evidence="6 9" id="KW-0238">DNA-binding</keyword>
<dbReference type="GO" id="GO:0009378">
    <property type="term" value="F:four-way junction helicase activity"/>
    <property type="evidence" value="ECO:0007669"/>
    <property type="project" value="InterPro"/>
</dbReference>
<reference evidence="12" key="1">
    <citation type="submission" date="2020-10" db="EMBL/GenBank/DDBJ databases">
        <title>An improved Amphimedon queenslandica hologenome assembly reveals how three proteobacterial symbionts can extend the metabolic phenotypic of their marine sponge host.</title>
        <authorList>
            <person name="Degnan B."/>
            <person name="Degnan S."/>
            <person name="Xiang X."/>
        </authorList>
    </citation>
    <scope>NUCLEOTIDE SEQUENCE</scope>
    <source>
        <strain evidence="12">AqS2</strain>
    </source>
</reference>
<feature type="region of interest" description="Small ATPAse domain (RuvB-S)" evidence="9">
    <location>
        <begin position="190"/>
        <end position="260"/>
    </location>
</feature>
<comment type="catalytic activity">
    <reaction evidence="9">
        <text>ATP + H2O = ADP + phosphate + H(+)</text>
        <dbReference type="Rhea" id="RHEA:13065"/>
        <dbReference type="ChEBI" id="CHEBI:15377"/>
        <dbReference type="ChEBI" id="CHEBI:15378"/>
        <dbReference type="ChEBI" id="CHEBI:30616"/>
        <dbReference type="ChEBI" id="CHEBI:43474"/>
        <dbReference type="ChEBI" id="CHEBI:456216"/>
    </reaction>
</comment>
<dbReference type="InterPro" id="IPR027417">
    <property type="entry name" value="P-loop_NTPase"/>
</dbReference>
<dbReference type="Gene3D" id="3.40.50.300">
    <property type="entry name" value="P-loop containing nucleotide triphosphate hydrolases"/>
    <property type="match status" value="1"/>
</dbReference>
<dbReference type="PANTHER" id="PTHR42848:SF1">
    <property type="entry name" value="HOLLIDAY JUNCTION BRANCH MIGRATION COMPLEX SUBUNIT RUVB"/>
    <property type="match status" value="1"/>
</dbReference>
<evidence type="ECO:0000256" key="6">
    <source>
        <dbReference type="ARBA" id="ARBA00023125"/>
    </source>
</evidence>
<feature type="binding site" evidence="9">
    <location>
        <position position="74"/>
    </location>
    <ligand>
        <name>ATP</name>
        <dbReference type="ChEBI" id="CHEBI:30616"/>
    </ligand>
</feature>
<dbReference type="Gene3D" id="1.10.10.10">
    <property type="entry name" value="Winged helix-like DNA-binding domain superfamily/Winged helix DNA-binding domain"/>
    <property type="match status" value="1"/>
</dbReference>
<dbReference type="EMBL" id="JADHEI010000033">
    <property type="protein sequence ID" value="MBF2735444.1"/>
    <property type="molecule type" value="Genomic_DNA"/>
</dbReference>
<evidence type="ECO:0000256" key="3">
    <source>
        <dbReference type="ARBA" id="ARBA00022763"/>
    </source>
</evidence>
<dbReference type="SUPFAM" id="SSF52540">
    <property type="entry name" value="P-loop containing nucleoside triphosphate hydrolases"/>
    <property type="match status" value="1"/>
</dbReference>
<dbReference type="EC" id="3.6.4.-" evidence="9"/>
<accession>A0A930XY84</accession>
<dbReference type="GO" id="GO:0005524">
    <property type="term" value="F:ATP binding"/>
    <property type="evidence" value="ECO:0007669"/>
    <property type="project" value="UniProtKB-UniRule"/>
</dbReference>
<dbReference type="GO" id="GO:0006310">
    <property type="term" value="P:DNA recombination"/>
    <property type="evidence" value="ECO:0007669"/>
    <property type="project" value="UniProtKB-UniRule"/>
</dbReference>
<feature type="binding site" evidence="9">
    <location>
        <position position="73"/>
    </location>
    <ligand>
        <name>Mg(2+)</name>
        <dbReference type="ChEBI" id="CHEBI:18420"/>
    </ligand>
</feature>
<evidence type="ECO:0000256" key="1">
    <source>
        <dbReference type="ARBA" id="ARBA00022490"/>
    </source>
</evidence>
<evidence type="ECO:0000259" key="11">
    <source>
        <dbReference type="SMART" id="SM00382"/>
    </source>
</evidence>
<keyword evidence="4 9" id="KW-0378">Hydrolase</keyword>